<evidence type="ECO:0000259" key="11">
    <source>
        <dbReference type="Pfam" id="PF04406"/>
    </source>
</evidence>
<keyword evidence="6" id="KW-0460">Magnesium</keyword>
<gene>
    <name evidence="13" type="ORF">POCTA_138.1.T0070334</name>
</gene>
<evidence type="ECO:0000256" key="6">
    <source>
        <dbReference type="ARBA" id="ARBA00022842"/>
    </source>
</evidence>
<evidence type="ECO:0000256" key="9">
    <source>
        <dbReference type="ARBA" id="ARBA00023235"/>
    </source>
</evidence>
<dbReference type="CDD" id="cd00223">
    <property type="entry name" value="TOPRIM_TopoIIB_SPO"/>
    <property type="match status" value="1"/>
</dbReference>
<dbReference type="Pfam" id="PF04406">
    <property type="entry name" value="TP6A_N"/>
    <property type="match status" value="1"/>
</dbReference>
<keyword evidence="8 10" id="KW-0238">DNA-binding</keyword>
<feature type="active site" description="O-(5'-phospho-DNA)-tyrosine intermediate" evidence="10">
    <location>
        <position position="82"/>
    </location>
</feature>
<dbReference type="PROSITE" id="PS52041">
    <property type="entry name" value="TOPO_IIB"/>
    <property type="match status" value="1"/>
</dbReference>
<evidence type="ECO:0000256" key="7">
    <source>
        <dbReference type="ARBA" id="ARBA00023029"/>
    </source>
</evidence>
<name>A0A8S1S982_PAROT</name>
<evidence type="ECO:0000256" key="1">
    <source>
        <dbReference type="ARBA" id="ARBA00000185"/>
    </source>
</evidence>
<dbReference type="GO" id="GO:0003918">
    <property type="term" value="F:DNA topoisomerase type II (double strand cut, ATP-hydrolyzing) activity"/>
    <property type="evidence" value="ECO:0007669"/>
    <property type="project" value="UniProtKB-UniRule"/>
</dbReference>
<dbReference type="GO" id="GO:0000228">
    <property type="term" value="C:nuclear chromosome"/>
    <property type="evidence" value="ECO:0007669"/>
    <property type="project" value="TreeGrafter"/>
</dbReference>
<evidence type="ECO:0000256" key="5">
    <source>
        <dbReference type="ARBA" id="ARBA00022723"/>
    </source>
</evidence>
<dbReference type="OMA" id="ICKSGIT"/>
<comment type="similarity">
    <text evidence="3 10">Belongs to the TOP6A family.</text>
</comment>
<evidence type="ECO:0000256" key="8">
    <source>
        <dbReference type="ARBA" id="ARBA00023125"/>
    </source>
</evidence>
<keyword evidence="5" id="KW-0479">Metal-binding</keyword>
<comment type="caution">
    <text evidence="13">The sequence shown here is derived from an EMBL/GenBank/DDBJ whole genome shotgun (WGS) entry which is preliminary data.</text>
</comment>
<evidence type="ECO:0000256" key="2">
    <source>
        <dbReference type="ARBA" id="ARBA00001946"/>
    </source>
</evidence>
<evidence type="ECO:0000313" key="13">
    <source>
        <dbReference type="EMBL" id="CAD8136325.1"/>
    </source>
</evidence>
<feature type="domain" description="Topoisomerase 6 subunit A/Spo11 TOPRIM" evidence="12">
    <location>
        <begin position="165"/>
        <end position="313"/>
    </location>
</feature>
<dbReference type="EC" id="5.6.2.2" evidence="4"/>
<sequence>MNLALLNEEMEKIERSIKEPSEIIDVFRNHLDKILDIIINKNSTQELKFQSLKELCHYLIVMRVSLDGILNDSYHTKREIFYMNQNIFQKQENLNLVIKQFSHNIQIQRKQLHIISASKGLVCGSLILRKQDIELDLLQLTSQGKGLNITEFMDEWQPEIYGKWILVVEKETVYFHLINEMHQEFLQNTVLITGKGYPCYATKSFIKYLSLMNPYIPVYYFGDMDPHGYDILQQYAFGNAYTSHELNNIPWIQWLNSYFPLDQLQIKKKNKLNQREIQLLEQIKSNTNLPEEWKQIMDNKEKYEIEDMQFRNLSEFVLQIMQRQDCDLLY</sequence>
<evidence type="ECO:0000256" key="10">
    <source>
        <dbReference type="PROSITE-ProRule" id="PRU01385"/>
    </source>
</evidence>
<keyword evidence="14" id="KW-1185">Reference proteome</keyword>
<dbReference type="PANTHER" id="PTHR10848">
    <property type="entry name" value="MEIOTIC RECOMBINATION PROTEIN SPO11"/>
    <property type="match status" value="1"/>
</dbReference>
<dbReference type="InterPro" id="IPR013049">
    <property type="entry name" value="Spo11/TopoVI_A_N"/>
</dbReference>
<dbReference type="AlphaFoldDB" id="A0A8S1S982"/>
<feature type="domain" description="Spo11/DNA topoisomerase VI subunit A N-terminal" evidence="11">
    <location>
        <begin position="54"/>
        <end position="114"/>
    </location>
</feature>
<dbReference type="Proteomes" id="UP000683925">
    <property type="component" value="Unassembled WGS sequence"/>
</dbReference>
<comment type="cofactor">
    <cofactor evidence="2">
        <name>Mg(2+)</name>
        <dbReference type="ChEBI" id="CHEBI:18420"/>
    </cofactor>
</comment>
<comment type="catalytic activity">
    <reaction evidence="1 10">
        <text>ATP-dependent breakage, passage and rejoining of double-stranded DNA.</text>
        <dbReference type="EC" id="5.6.2.2"/>
    </reaction>
</comment>
<keyword evidence="9 10" id="KW-0413">Isomerase</keyword>
<dbReference type="OrthoDB" id="288196at2759"/>
<dbReference type="GO" id="GO:0007131">
    <property type="term" value="P:reciprocal meiotic recombination"/>
    <property type="evidence" value="ECO:0007669"/>
    <property type="project" value="TreeGrafter"/>
</dbReference>
<organism evidence="13 14">
    <name type="scientific">Paramecium octaurelia</name>
    <dbReference type="NCBI Taxonomy" id="43137"/>
    <lineage>
        <taxon>Eukaryota</taxon>
        <taxon>Sar</taxon>
        <taxon>Alveolata</taxon>
        <taxon>Ciliophora</taxon>
        <taxon>Intramacronucleata</taxon>
        <taxon>Oligohymenophorea</taxon>
        <taxon>Peniculida</taxon>
        <taxon>Parameciidae</taxon>
        <taxon>Paramecium</taxon>
    </lineage>
</organism>
<dbReference type="PANTHER" id="PTHR10848:SF0">
    <property type="entry name" value="MEIOTIC RECOMBINATION PROTEIN SPO11"/>
    <property type="match status" value="1"/>
</dbReference>
<dbReference type="GO" id="GO:0046872">
    <property type="term" value="F:metal ion binding"/>
    <property type="evidence" value="ECO:0007669"/>
    <property type="project" value="UniProtKB-KW"/>
</dbReference>
<evidence type="ECO:0000259" key="12">
    <source>
        <dbReference type="Pfam" id="PF21180"/>
    </source>
</evidence>
<dbReference type="GO" id="GO:0003677">
    <property type="term" value="F:DNA binding"/>
    <property type="evidence" value="ECO:0007669"/>
    <property type="project" value="UniProtKB-UniRule"/>
</dbReference>
<dbReference type="GO" id="GO:0000706">
    <property type="term" value="P:meiotic DNA double-strand break processing"/>
    <property type="evidence" value="ECO:0007669"/>
    <property type="project" value="TreeGrafter"/>
</dbReference>
<dbReference type="GO" id="GO:0042138">
    <property type="term" value="P:meiotic DNA double-strand break formation"/>
    <property type="evidence" value="ECO:0007669"/>
    <property type="project" value="TreeGrafter"/>
</dbReference>
<evidence type="ECO:0000313" key="14">
    <source>
        <dbReference type="Proteomes" id="UP000683925"/>
    </source>
</evidence>
<dbReference type="InterPro" id="IPR002815">
    <property type="entry name" value="Spo11/TopoVI_A"/>
</dbReference>
<protein>
    <recommendedName>
        <fullName evidence="4">DNA topoisomerase (ATP-hydrolyzing)</fullName>
        <ecNumber evidence="4">5.6.2.2</ecNumber>
    </recommendedName>
</protein>
<accession>A0A8S1S982</accession>
<reference evidence="13" key="1">
    <citation type="submission" date="2021-01" db="EMBL/GenBank/DDBJ databases">
        <authorList>
            <consortium name="Genoscope - CEA"/>
            <person name="William W."/>
        </authorList>
    </citation>
    <scope>NUCLEOTIDE SEQUENCE</scope>
</reference>
<proteinExistence type="inferred from homology"/>
<keyword evidence="7 10" id="KW-0799">Topoisomerase</keyword>
<dbReference type="GO" id="GO:0005524">
    <property type="term" value="F:ATP binding"/>
    <property type="evidence" value="ECO:0007669"/>
    <property type="project" value="InterPro"/>
</dbReference>
<dbReference type="EMBL" id="CAJJDP010000006">
    <property type="protein sequence ID" value="CAD8136325.1"/>
    <property type="molecule type" value="Genomic_DNA"/>
</dbReference>
<evidence type="ECO:0000256" key="3">
    <source>
        <dbReference type="ARBA" id="ARBA00006559"/>
    </source>
</evidence>
<evidence type="ECO:0000256" key="4">
    <source>
        <dbReference type="ARBA" id="ARBA00012895"/>
    </source>
</evidence>
<dbReference type="Pfam" id="PF21180">
    <property type="entry name" value="TOP6A-Spo11_Toprim"/>
    <property type="match status" value="1"/>
</dbReference>
<dbReference type="InterPro" id="IPR034136">
    <property type="entry name" value="TOPRIM_Topo6A/Spo11"/>
</dbReference>